<dbReference type="EMBL" id="CP089982">
    <property type="protein sequence ID" value="WXA92610.1"/>
    <property type="molecule type" value="Genomic_DNA"/>
</dbReference>
<name>A0ABZ2K1L8_9BACT</name>
<dbReference type="Proteomes" id="UP001379533">
    <property type="component" value="Chromosome"/>
</dbReference>
<proteinExistence type="predicted"/>
<dbReference type="Pfam" id="PF07690">
    <property type="entry name" value="MFS_1"/>
    <property type="match status" value="1"/>
</dbReference>
<dbReference type="Gene3D" id="1.20.1250.20">
    <property type="entry name" value="MFS general substrate transporter like domains"/>
    <property type="match status" value="1"/>
</dbReference>
<feature type="transmembrane region" description="Helical" evidence="4">
    <location>
        <begin position="85"/>
        <end position="102"/>
    </location>
</feature>
<sequence length="416" mass="44711">MNSIAVNPSSTAIPAGVRRVVALSNAFQLLFGLLFWLPVFYVYQRQSGLSDPQIFGIQSIYYVVFCLLEVPTGLFADRFDYRRSVRAGALVLAVANLTPVFASNYTGFLVHFVLIALARSLVSGAFSAYLYDYLSAEGARDAYRAAEGRGRAYSLVGRVACLPVAGLLMAWLPTAPYWLSAASAVAATVIAFRLPPIGASGGQKPKTVLPFVTLISTAFKYLRATPHLLMLMIQGVAVFTLVRIVQVNLFQPILTSKELPLPTFGFVMAGTTVCEIAGAFRSAWIKRWMSNQNAVFVLTLIMAGALAALVPMGVAGTVAALSVFSLASGLSFPIQRQLLNEAIVNSDTRATLLSIESIIDRAVCAVVAVLLGDYLARGALHAFLAQTAAATAGLMALLFVALRFFRKVETHKPLSR</sequence>
<feature type="transmembrane region" description="Helical" evidence="4">
    <location>
        <begin position="177"/>
        <end position="195"/>
    </location>
</feature>
<keyword evidence="1 4" id="KW-0812">Transmembrane</keyword>
<dbReference type="SUPFAM" id="SSF103473">
    <property type="entry name" value="MFS general substrate transporter"/>
    <property type="match status" value="1"/>
</dbReference>
<keyword evidence="3 4" id="KW-0472">Membrane</keyword>
<feature type="transmembrane region" description="Helical" evidence="4">
    <location>
        <begin position="108"/>
        <end position="131"/>
    </location>
</feature>
<feature type="transmembrane region" description="Helical" evidence="4">
    <location>
        <begin position="228"/>
        <end position="249"/>
    </location>
</feature>
<feature type="transmembrane region" description="Helical" evidence="4">
    <location>
        <begin position="152"/>
        <end position="171"/>
    </location>
</feature>
<feature type="transmembrane region" description="Helical" evidence="4">
    <location>
        <begin position="261"/>
        <end position="284"/>
    </location>
</feature>
<protein>
    <submittedName>
        <fullName evidence="5">MFS transporter</fullName>
    </submittedName>
</protein>
<keyword evidence="2 4" id="KW-1133">Transmembrane helix</keyword>
<evidence type="ECO:0000313" key="5">
    <source>
        <dbReference type="EMBL" id="WXA92610.1"/>
    </source>
</evidence>
<evidence type="ECO:0000256" key="4">
    <source>
        <dbReference type="SAM" id="Phobius"/>
    </source>
</evidence>
<accession>A0ABZ2K1L8</accession>
<dbReference type="InterPro" id="IPR053160">
    <property type="entry name" value="MFS_DHA3_Transporter"/>
</dbReference>
<feature type="transmembrane region" description="Helical" evidence="4">
    <location>
        <begin position="20"/>
        <end position="43"/>
    </location>
</feature>
<dbReference type="CDD" id="cd06174">
    <property type="entry name" value="MFS"/>
    <property type="match status" value="1"/>
</dbReference>
<feature type="transmembrane region" description="Helical" evidence="4">
    <location>
        <begin position="382"/>
        <end position="405"/>
    </location>
</feature>
<dbReference type="PANTHER" id="PTHR23530:SF1">
    <property type="entry name" value="PERMEASE, MAJOR FACILITATOR SUPERFAMILY-RELATED"/>
    <property type="match status" value="1"/>
</dbReference>
<keyword evidence="6" id="KW-1185">Reference proteome</keyword>
<dbReference type="RefSeq" id="WP_394843214.1">
    <property type="nucleotide sequence ID" value="NZ_CP089982.1"/>
</dbReference>
<evidence type="ECO:0000313" key="6">
    <source>
        <dbReference type="Proteomes" id="UP001379533"/>
    </source>
</evidence>
<dbReference type="InterPro" id="IPR036259">
    <property type="entry name" value="MFS_trans_sf"/>
</dbReference>
<reference evidence="5 6" key="1">
    <citation type="submission" date="2021-12" db="EMBL/GenBank/DDBJ databases">
        <title>Discovery of the Pendulisporaceae a myxobacterial family with distinct sporulation behavior and unique specialized metabolism.</title>
        <authorList>
            <person name="Garcia R."/>
            <person name="Popoff A."/>
            <person name="Bader C.D."/>
            <person name="Loehr J."/>
            <person name="Walesch S."/>
            <person name="Walt C."/>
            <person name="Boldt J."/>
            <person name="Bunk B."/>
            <person name="Haeckl F.J.F.P.J."/>
            <person name="Gunesch A.P."/>
            <person name="Birkelbach J."/>
            <person name="Nuebel U."/>
            <person name="Pietschmann T."/>
            <person name="Bach T."/>
            <person name="Mueller R."/>
        </authorList>
    </citation>
    <scope>NUCLEOTIDE SEQUENCE [LARGE SCALE GENOMIC DNA]</scope>
    <source>
        <strain evidence="5 6">MSr12523</strain>
    </source>
</reference>
<dbReference type="InterPro" id="IPR011701">
    <property type="entry name" value="MFS"/>
</dbReference>
<feature type="transmembrane region" description="Helical" evidence="4">
    <location>
        <begin position="55"/>
        <end position="76"/>
    </location>
</feature>
<evidence type="ECO:0000256" key="2">
    <source>
        <dbReference type="ARBA" id="ARBA00022989"/>
    </source>
</evidence>
<dbReference type="PANTHER" id="PTHR23530">
    <property type="entry name" value="TRANSPORT PROTEIN-RELATED"/>
    <property type="match status" value="1"/>
</dbReference>
<evidence type="ECO:0000256" key="3">
    <source>
        <dbReference type="ARBA" id="ARBA00023136"/>
    </source>
</evidence>
<feature type="transmembrane region" description="Helical" evidence="4">
    <location>
        <begin position="296"/>
        <end position="327"/>
    </location>
</feature>
<evidence type="ECO:0000256" key="1">
    <source>
        <dbReference type="ARBA" id="ARBA00022692"/>
    </source>
</evidence>
<organism evidence="5 6">
    <name type="scientific">Pendulispora brunnea</name>
    <dbReference type="NCBI Taxonomy" id="2905690"/>
    <lineage>
        <taxon>Bacteria</taxon>
        <taxon>Pseudomonadati</taxon>
        <taxon>Myxococcota</taxon>
        <taxon>Myxococcia</taxon>
        <taxon>Myxococcales</taxon>
        <taxon>Sorangiineae</taxon>
        <taxon>Pendulisporaceae</taxon>
        <taxon>Pendulispora</taxon>
    </lineage>
</organism>
<gene>
    <name evidence="5" type="ORF">LZC95_39960</name>
</gene>